<accession>A0A2P2JN75</accession>
<reference evidence="1" key="1">
    <citation type="submission" date="2018-02" db="EMBL/GenBank/DDBJ databases">
        <title>Rhizophora mucronata_Transcriptome.</title>
        <authorList>
            <person name="Meera S.P."/>
            <person name="Sreeshan A."/>
            <person name="Augustine A."/>
        </authorList>
    </citation>
    <scope>NUCLEOTIDE SEQUENCE</scope>
    <source>
        <tissue evidence="1">Leaf</tissue>
    </source>
</reference>
<evidence type="ECO:0000313" key="1">
    <source>
        <dbReference type="EMBL" id="MBW94913.1"/>
    </source>
</evidence>
<name>A0A2P2JN75_RHIMU</name>
<dbReference type="EMBL" id="GGEC01014430">
    <property type="protein sequence ID" value="MBW94913.1"/>
    <property type="molecule type" value="Transcribed_RNA"/>
</dbReference>
<protein>
    <submittedName>
        <fullName evidence="1">CMP-sialic acid transporter 1-like isoform X2</fullName>
    </submittedName>
</protein>
<proteinExistence type="predicted"/>
<sequence>MIAYIGRMSNYTRLVQFSIWLGFCLMISEVSLRMDHGGSAFSMDTVSQHG</sequence>
<organism evidence="1">
    <name type="scientific">Rhizophora mucronata</name>
    <name type="common">Asiatic mangrove</name>
    <dbReference type="NCBI Taxonomy" id="61149"/>
    <lineage>
        <taxon>Eukaryota</taxon>
        <taxon>Viridiplantae</taxon>
        <taxon>Streptophyta</taxon>
        <taxon>Embryophyta</taxon>
        <taxon>Tracheophyta</taxon>
        <taxon>Spermatophyta</taxon>
        <taxon>Magnoliopsida</taxon>
        <taxon>eudicotyledons</taxon>
        <taxon>Gunneridae</taxon>
        <taxon>Pentapetalae</taxon>
        <taxon>rosids</taxon>
        <taxon>fabids</taxon>
        <taxon>Malpighiales</taxon>
        <taxon>Rhizophoraceae</taxon>
        <taxon>Rhizophora</taxon>
    </lineage>
</organism>
<dbReference type="AlphaFoldDB" id="A0A2P2JN75"/>